<organism evidence="3 4">
    <name type="scientific">Agrococcus casei LMG 22410</name>
    <dbReference type="NCBI Taxonomy" id="1255656"/>
    <lineage>
        <taxon>Bacteria</taxon>
        <taxon>Bacillati</taxon>
        <taxon>Actinomycetota</taxon>
        <taxon>Actinomycetes</taxon>
        <taxon>Micrococcales</taxon>
        <taxon>Microbacteriaceae</taxon>
        <taxon>Agrococcus</taxon>
    </lineage>
</organism>
<feature type="transmembrane region" description="Helical" evidence="1">
    <location>
        <begin position="68"/>
        <end position="88"/>
    </location>
</feature>
<keyword evidence="1" id="KW-1133">Transmembrane helix</keyword>
<dbReference type="EMBL" id="FUHU01000044">
    <property type="protein sequence ID" value="SJM67187.1"/>
    <property type="molecule type" value="Genomic_DNA"/>
</dbReference>
<dbReference type="InterPro" id="IPR012429">
    <property type="entry name" value="HGSNAT_cat"/>
</dbReference>
<feature type="transmembrane region" description="Helical" evidence="1">
    <location>
        <begin position="344"/>
        <end position="361"/>
    </location>
</feature>
<feature type="transmembrane region" description="Helical" evidence="1">
    <location>
        <begin position="405"/>
        <end position="424"/>
    </location>
</feature>
<name>A0A1R4GG24_9MICO</name>
<feature type="transmembrane region" description="Helical" evidence="1">
    <location>
        <begin position="124"/>
        <end position="143"/>
    </location>
</feature>
<dbReference type="GeneID" id="303173878"/>
<dbReference type="OrthoDB" id="4966979at2"/>
<keyword evidence="1" id="KW-0812">Transmembrane</keyword>
<proteinExistence type="predicted"/>
<gene>
    <name evidence="3" type="ORF">CZ674_11730</name>
</gene>
<dbReference type="Pfam" id="PF07786">
    <property type="entry name" value="HGSNAT_cat"/>
    <property type="match status" value="1"/>
</dbReference>
<feature type="transmembrane region" description="Helical" evidence="1">
    <location>
        <begin position="150"/>
        <end position="176"/>
    </location>
</feature>
<feature type="transmembrane region" description="Helical" evidence="1">
    <location>
        <begin position="28"/>
        <end position="48"/>
    </location>
</feature>
<feature type="transmembrane region" description="Helical" evidence="1">
    <location>
        <begin position="215"/>
        <end position="235"/>
    </location>
</feature>
<evidence type="ECO:0000259" key="2">
    <source>
        <dbReference type="Pfam" id="PF07786"/>
    </source>
</evidence>
<accession>A0A1R4GG24</accession>
<feature type="transmembrane region" description="Helical" evidence="1">
    <location>
        <begin position="368"/>
        <end position="393"/>
    </location>
</feature>
<protein>
    <submittedName>
        <fullName evidence="3">Putative membrane protein</fullName>
    </submittedName>
</protein>
<feature type="domain" description="Heparan-alpha-glucosaminide N-acetyltransferase catalytic" evidence="2">
    <location>
        <begin position="27"/>
        <end position="210"/>
    </location>
</feature>
<dbReference type="PANTHER" id="PTHR30590:SF3">
    <property type="entry name" value="HYPOTHETICAL MEMBRANE SPANNING PROTEIN"/>
    <property type="match status" value="1"/>
</dbReference>
<evidence type="ECO:0000313" key="3">
    <source>
        <dbReference type="EMBL" id="SJM67187.1"/>
    </source>
</evidence>
<dbReference type="Proteomes" id="UP000195787">
    <property type="component" value="Unassembled WGS sequence"/>
</dbReference>
<dbReference type="InterPro" id="IPR052529">
    <property type="entry name" value="Bact_Transport_Assoc"/>
</dbReference>
<keyword evidence="4" id="KW-1185">Reference proteome</keyword>
<dbReference type="PANTHER" id="PTHR30590">
    <property type="entry name" value="INNER MEMBRANE PROTEIN"/>
    <property type="match status" value="1"/>
</dbReference>
<feature type="transmembrane region" description="Helical" evidence="1">
    <location>
        <begin position="100"/>
        <end position="118"/>
    </location>
</feature>
<reference evidence="3 4" key="1">
    <citation type="submission" date="2017-02" db="EMBL/GenBank/DDBJ databases">
        <authorList>
            <person name="Peterson S.W."/>
        </authorList>
    </citation>
    <scope>NUCLEOTIDE SEQUENCE [LARGE SCALE GENOMIC DNA]</scope>
    <source>
        <strain evidence="3 4">LMG 22410</strain>
    </source>
</reference>
<evidence type="ECO:0000256" key="1">
    <source>
        <dbReference type="SAM" id="Phobius"/>
    </source>
</evidence>
<dbReference type="AlphaFoldDB" id="A0A1R4GG24"/>
<feature type="transmembrane region" description="Helical" evidence="1">
    <location>
        <begin position="182"/>
        <end position="203"/>
    </location>
</feature>
<dbReference type="RefSeq" id="WP_086992734.1">
    <property type="nucleotide sequence ID" value="NZ_FUHU01000044.1"/>
</dbReference>
<keyword evidence="1" id="KW-0472">Membrane</keyword>
<evidence type="ECO:0000313" key="4">
    <source>
        <dbReference type="Proteomes" id="UP000195787"/>
    </source>
</evidence>
<sequence>MTSSLTTAPARPQSLRQTLRDFGRPPRIVGLDIARGIAVIGMIAAHTLETSAMFVWSDPETWTALANGRPSILFALLAGISIALMTGRTQVPERSQLGSIRLRLVARGVMIFAIGLVLELLGTNIAIILTFYGIVYVVAMLFVGLRVRTLVIWAAALAVAGPALQAGLVSVSPFGFGEGTTLMLHGTYSIFVWTSLMLAGLALGRLELTRAKVAAGALAIGVAMSSIGYSVGVLWGPGEEAGWSSSVSSASSSASSSAYAAPVTPGDEVDLSGLFCEDYGDGFVSCYPPEFFDEMPEDEPIESQQRLGGSWDDYIDMVQANAPLDMMSDALLASSPHSGGTMELFGSGGLALALVGLLLLVGRGLRHALLPIAAVGSMPLTAYTTHVVVIWIVGGPGGWIDDPAFFWWLTGAVLVGCTAWALLVGRGPLERLTAYVSRRVG</sequence>